<dbReference type="Proteomes" id="UP000198615">
    <property type="component" value="Unassembled WGS sequence"/>
</dbReference>
<protein>
    <recommendedName>
        <fullName evidence="3">Lipoprotein</fullName>
    </recommendedName>
</protein>
<dbReference type="AlphaFoldDB" id="A0A8G2EY20"/>
<sequence>MRIATAVVLCLTMLAGCTWKESGIDPVRWLSTVAQAGCDAVRNCGTDTGGDRRRY</sequence>
<dbReference type="RefSeq" id="WP_175474131.1">
    <property type="nucleotide sequence ID" value="NZ_FNBW01000003.1"/>
</dbReference>
<name>A0A8G2EY20_9PROT</name>
<evidence type="ECO:0000313" key="1">
    <source>
        <dbReference type="EMBL" id="SDF43119.1"/>
    </source>
</evidence>
<gene>
    <name evidence="1" type="ORF">SAMN05660686_01318</name>
</gene>
<keyword evidence="2" id="KW-1185">Reference proteome</keyword>
<proteinExistence type="predicted"/>
<organism evidence="1 2">
    <name type="scientific">Thalassobaculum litoreum DSM 18839</name>
    <dbReference type="NCBI Taxonomy" id="1123362"/>
    <lineage>
        <taxon>Bacteria</taxon>
        <taxon>Pseudomonadati</taxon>
        <taxon>Pseudomonadota</taxon>
        <taxon>Alphaproteobacteria</taxon>
        <taxon>Rhodospirillales</taxon>
        <taxon>Thalassobaculaceae</taxon>
        <taxon>Thalassobaculum</taxon>
    </lineage>
</organism>
<evidence type="ECO:0008006" key="3">
    <source>
        <dbReference type="Google" id="ProtNLM"/>
    </source>
</evidence>
<evidence type="ECO:0000313" key="2">
    <source>
        <dbReference type="Proteomes" id="UP000198615"/>
    </source>
</evidence>
<accession>A0A8G2EY20</accession>
<comment type="caution">
    <text evidence="1">The sequence shown here is derived from an EMBL/GenBank/DDBJ whole genome shotgun (WGS) entry which is preliminary data.</text>
</comment>
<reference evidence="1 2" key="1">
    <citation type="submission" date="2016-10" db="EMBL/GenBank/DDBJ databases">
        <authorList>
            <person name="Varghese N."/>
            <person name="Submissions S."/>
        </authorList>
    </citation>
    <scope>NUCLEOTIDE SEQUENCE [LARGE SCALE GENOMIC DNA]</scope>
    <source>
        <strain evidence="1 2">DSM 18839</strain>
    </source>
</reference>
<dbReference type="PROSITE" id="PS51257">
    <property type="entry name" value="PROKAR_LIPOPROTEIN"/>
    <property type="match status" value="1"/>
</dbReference>
<dbReference type="EMBL" id="FNBW01000003">
    <property type="protein sequence ID" value="SDF43119.1"/>
    <property type="molecule type" value="Genomic_DNA"/>
</dbReference>